<sequence length="278" mass="32543">MIQKARSASSQSLLREAETAIFLIKDENMKRWFEEEARKVIEKRRDPDAYMTGATDLKRVLLAYLSQQGEVKTANIWCRSILSYKVSEFLEELEQILQQHNIEGVVELHWQDRELNSPHIQFVGTNAEFAEKIIAEAIVERGFEKNISEALTLPDIPAYYSQDKSDIRVVRTDDIVRDEEEFKQAEIEYKARQSHIKEFVNVIKNAFNPTNFKLKFEKLHDEIEQLRASLYNEIFVSEFNPRRNKAKVIISDVLNKDITNIVTDTNNRKFSNKQGDKR</sequence>
<gene>
    <name evidence="1" type="ORF">GPS25_08610</name>
</gene>
<dbReference type="EMBL" id="AANITE010000012">
    <property type="protein sequence ID" value="EDO9682738.1"/>
    <property type="molecule type" value="Genomic_DNA"/>
</dbReference>
<dbReference type="AlphaFoldDB" id="A0A6F9JAW3"/>
<protein>
    <submittedName>
        <fullName evidence="1">Uncharacterized protein</fullName>
    </submittedName>
</protein>
<organism evidence="1">
    <name type="scientific">Campylobacter fetus</name>
    <dbReference type="NCBI Taxonomy" id="196"/>
    <lineage>
        <taxon>Bacteria</taxon>
        <taxon>Pseudomonadati</taxon>
        <taxon>Campylobacterota</taxon>
        <taxon>Epsilonproteobacteria</taxon>
        <taxon>Campylobacterales</taxon>
        <taxon>Campylobacteraceae</taxon>
        <taxon>Campylobacter</taxon>
    </lineage>
</organism>
<name>A0A6F9JAW3_CAMFE</name>
<evidence type="ECO:0000313" key="1">
    <source>
        <dbReference type="EMBL" id="EDO9682738.1"/>
    </source>
</evidence>
<accession>A0A6F9JAW3</accession>
<comment type="caution">
    <text evidence="1">The sequence shown here is derived from an EMBL/GenBank/DDBJ whole genome shotgun (WGS) entry which is preliminary data.</text>
</comment>
<proteinExistence type="predicted"/>
<reference evidence="1" key="1">
    <citation type="submission" date="2019-12" db="EMBL/GenBank/DDBJ databases">
        <authorList>
            <consortium name="PulseNet: The National Subtyping Network for Foodborne Disease Surveillance"/>
            <person name="Tarr C.L."/>
            <person name="Trees E."/>
            <person name="Katz L.S."/>
            <person name="Carleton-Romer H.A."/>
            <person name="Stroika S."/>
            <person name="Kucerova Z."/>
            <person name="Roache K.F."/>
            <person name="Sabol A.L."/>
            <person name="Besser J."/>
            <person name="Gerner-Smidt P."/>
        </authorList>
    </citation>
    <scope>NUCLEOTIDE SEQUENCE</scope>
    <source>
        <strain evidence="1">PNUSAC014016</strain>
    </source>
</reference>